<dbReference type="PANTHER" id="PTHR30163:SF9">
    <property type="entry name" value="MEMBRANE-BOUND LYTIC MUREIN TRANSGLYCOSYLASE B"/>
    <property type="match status" value="1"/>
</dbReference>
<feature type="chain" id="PRO_5002413084" evidence="2">
    <location>
        <begin position="25"/>
        <end position="376"/>
    </location>
</feature>
<dbReference type="InterPro" id="IPR011757">
    <property type="entry name" value="Lytic_transglycosylase_MltB"/>
</dbReference>
<dbReference type="InterPro" id="IPR043426">
    <property type="entry name" value="MltB-like"/>
</dbReference>
<dbReference type="NCBIfam" id="TIGR02282">
    <property type="entry name" value="MltB"/>
    <property type="match status" value="1"/>
</dbReference>
<keyword evidence="5" id="KW-1185">Reference proteome</keyword>
<dbReference type="PROSITE" id="PS51257">
    <property type="entry name" value="PROKAR_LIPOPROTEIN"/>
    <property type="match status" value="1"/>
</dbReference>
<protein>
    <submittedName>
        <fullName evidence="4">Murein transglycosylase</fullName>
    </submittedName>
</protein>
<dbReference type="FunFam" id="1.10.8.350:FF:000001">
    <property type="entry name" value="Lytic murein transglycosylase B"/>
    <property type="match status" value="1"/>
</dbReference>
<evidence type="ECO:0000313" key="5">
    <source>
        <dbReference type="Proteomes" id="UP000033067"/>
    </source>
</evidence>
<reference evidence="4 5" key="1">
    <citation type="journal article" date="2015" name="Genome Announc.">
        <title>Complete Genome Sequence of Pseudoxanthomonas suwonensis Strain J1, a Cellulose-Degrading Bacterium Isolated from Leaf- and Wood-Enriched Soil.</title>
        <authorList>
            <person name="Hou L."/>
            <person name="Jiang J."/>
            <person name="Xu Z."/>
            <person name="Zhou Y."/>
            <person name="Leung F.C."/>
        </authorList>
    </citation>
    <scope>NUCLEOTIDE SEQUENCE [LARGE SCALE GENOMIC DNA]</scope>
    <source>
        <strain evidence="4 5">J1</strain>
    </source>
</reference>
<feature type="active site" evidence="1">
    <location>
        <position position="158"/>
    </location>
</feature>
<dbReference type="GO" id="GO:0008933">
    <property type="term" value="F:peptidoglycan lytic transglycosylase activity"/>
    <property type="evidence" value="ECO:0007669"/>
    <property type="project" value="TreeGrafter"/>
</dbReference>
<dbReference type="EMBL" id="CP011144">
    <property type="protein sequence ID" value="AKC86466.1"/>
    <property type="molecule type" value="Genomic_DNA"/>
</dbReference>
<dbReference type="PATRIC" id="fig|314722.6.peg.1387"/>
<dbReference type="Proteomes" id="UP000033067">
    <property type="component" value="Chromosome"/>
</dbReference>
<name>A0A0E3UMM4_9GAMM</name>
<dbReference type="CDD" id="cd13399">
    <property type="entry name" value="Slt35-like"/>
    <property type="match status" value="1"/>
</dbReference>
<dbReference type="Pfam" id="PF13406">
    <property type="entry name" value="SLT_2"/>
    <property type="match status" value="1"/>
</dbReference>
<evidence type="ECO:0000256" key="2">
    <source>
        <dbReference type="SAM" id="SignalP"/>
    </source>
</evidence>
<dbReference type="RefSeq" id="WP_052631309.1">
    <property type="nucleotide sequence ID" value="NZ_CP011144.1"/>
</dbReference>
<feature type="domain" description="Transglycosylase SLT" evidence="3">
    <location>
        <begin position="61"/>
        <end position="366"/>
    </location>
</feature>
<sequence>MTKPALTGLLALVLLGCVPKEAQVASPPPAVPAANPAAPVPAEAVPEKAAAPAVDLTPVPFETARANFVRDTSARYGIPAAEIEATLARANFLDSVVNAMSRPAERVKPWHEYRPMFISQARIDGGRRFLAQHREALEKVQARTGVPAELIVAIIGVETSYGGNTGRYSVLDALYTLAFRYPRSGDPARLEREVRRELFFRDELAQLFALAREENLDIATLKGSYAGAMGMGQFMPSSYRDFAVDGDGDGRRDLFGSLDDVFASIANYFVKKGGWVAGGPVAVPATLAPGREPFNPEDWTPTYALADLAARGYTPQQPVPAGIAATPVSLEGSAGPQYWLGFQNYYAITRYNISKMYAMAVYQLSQAIAGREIPPA</sequence>
<dbReference type="InterPro" id="IPR023346">
    <property type="entry name" value="Lysozyme-like_dom_sf"/>
</dbReference>
<dbReference type="GO" id="GO:0009253">
    <property type="term" value="P:peptidoglycan catabolic process"/>
    <property type="evidence" value="ECO:0007669"/>
    <property type="project" value="TreeGrafter"/>
</dbReference>
<dbReference type="Gene3D" id="1.10.530.10">
    <property type="match status" value="1"/>
</dbReference>
<gene>
    <name evidence="4" type="ORF">WQ53_06490</name>
</gene>
<proteinExistence type="predicted"/>
<dbReference type="AlphaFoldDB" id="A0A0E3UMM4"/>
<evidence type="ECO:0000259" key="3">
    <source>
        <dbReference type="Pfam" id="PF13406"/>
    </source>
</evidence>
<dbReference type="PANTHER" id="PTHR30163">
    <property type="entry name" value="MEMBRANE-BOUND LYTIC MUREIN TRANSGLYCOSYLASE B"/>
    <property type="match status" value="1"/>
</dbReference>
<dbReference type="OrthoDB" id="9772911at2"/>
<evidence type="ECO:0000313" key="4">
    <source>
        <dbReference type="EMBL" id="AKC86466.1"/>
    </source>
</evidence>
<organism evidence="4 5">
    <name type="scientific">Pseudoxanthomonas suwonensis</name>
    <dbReference type="NCBI Taxonomy" id="314722"/>
    <lineage>
        <taxon>Bacteria</taxon>
        <taxon>Pseudomonadati</taxon>
        <taxon>Pseudomonadota</taxon>
        <taxon>Gammaproteobacteria</taxon>
        <taxon>Lysobacterales</taxon>
        <taxon>Lysobacteraceae</taxon>
        <taxon>Pseudoxanthomonas</taxon>
    </lineage>
</organism>
<dbReference type="Gene3D" id="1.10.8.350">
    <property type="entry name" value="Bacterial muramidase"/>
    <property type="match status" value="1"/>
</dbReference>
<feature type="signal peptide" evidence="2">
    <location>
        <begin position="1"/>
        <end position="24"/>
    </location>
</feature>
<keyword evidence="2" id="KW-0732">Signal</keyword>
<accession>A0A0E3UMM4</accession>
<evidence type="ECO:0000256" key="1">
    <source>
        <dbReference type="PIRSR" id="PIRSR611757-1"/>
    </source>
</evidence>
<dbReference type="KEGG" id="psuw:WQ53_06490"/>
<dbReference type="InterPro" id="IPR031304">
    <property type="entry name" value="SLT_2"/>
</dbReference>
<dbReference type="SUPFAM" id="SSF53955">
    <property type="entry name" value="Lysozyme-like"/>
    <property type="match status" value="1"/>
</dbReference>